<dbReference type="GO" id="GO:0003677">
    <property type="term" value="F:DNA binding"/>
    <property type="evidence" value="ECO:0007669"/>
    <property type="project" value="InterPro"/>
</dbReference>
<organism evidence="2 3">
    <name type="scientific">Tectimicrobiota bacterium</name>
    <dbReference type="NCBI Taxonomy" id="2528274"/>
    <lineage>
        <taxon>Bacteria</taxon>
        <taxon>Pseudomonadati</taxon>
        <taxon>Nitrospinota/Tectimicrobiota group</taxon>
        <taxon>Candidatus Tectimicrobiota</taxon>
    </lineage>
</organism>
<gene>
    <name evidence="2" type="ORF">HYY65_08480</name>
</gene>
<reference evidence="2" key="1">
    <citation type="submission" date="2020-07" db="EMBL/GenBank/DDBJ databases">
        <title>Huge and variable diversity of episymbiotic CPR bacteria and DPANN archaea in groundwater ecosystems.</title>
        <authorList>
            <person name="He C.Y."/>
            <person name="Keren R."/>
            <person name="Whittaker M."/>
            <person name="Farag I.F."/>
            <person name="Doudna J."/>
            <person name="Cate J.H.D."/>
            <person name="Banfield J.F."/>
        </authorList>
    </citation>
    <scope>NUCLEOTIDE SEQUENCE</scope>
    <source>
        <strain evidence="2">NC_groundwater_717_Ag_S-0.2um_59_8</strain>
    </source>
</reference>
<dbReference type="EMBL" id="JACPSX010000162">
    <property type="protein sequence ID" value="MBI3015076.1"/>
    <property type="molecule type" value="Genomic_DNA"/>
</dbReference>
<dbReference type="Proteomes" id="UP000741360">
    <property type="component" value="Unassembled WGS sequence"/>
</dbReference>
<keyword evidence="2" id="KW-0540">Nuclease</keyword>
<evidence type="ECO:0000313" key="3">
    <source>
        <dbReference type="Proteomes" id="UP000741360"/>
    </source>
</evidence>
<evidence type="ECO:0000313" key="2">
    <source>
        <dbReference type="EMBL" id="MBI3015076.1"/>
    </source>
</evidence>
<proteinExistence type="predicted"/>
<name>A0A932GQ25_UNCTE</name>
<dbReference type="GO" id="GO:0009307">
    <property type="term" value="P:DNA restriction-modification system"/>
    <property type="evidence" value="ECO:0007669"/>
    <property type="project" value="InterPro"/>
</dbReference>
<dbReference type="Pfam" id="PF09572">
    <property type="entry name" value="RE_XamI"/>
    <property type="match status" value="1"/>
</dbReference>
<protein>
    <submittedName>
        <fullName evidence="2">XamI family restriction endonuclease</fullName>
    </submittedName>
</protein>
<dbReference type="GO" id="GO:0009036">
    <property type="term" value="F:type II site-specific deoxyribonuclease activity"/>
    <property type="evidence" value="ECO:0007669"/>
    <property type="project" value="InterPro"/>
</dbReference>
<sequence length="142" mass="15571">MKARRINADKPQLWKADIAASVDQFNQWFMRFAPEAFRSTRVETTEHVKAALLATNDLRTLSAAMLKANPGALSTLRMCTAPPLAVDRLIGLADASKNLTLPHSLAALGPGHFSMARQPDGPDRPRLTTSRNWGYSANDRAT</sequence>
<keyword evidence="2" id="KW-0378">Hydrolase</keyword>
<dbReference type="AlphaFoldDB" id="A0A932GQ25"/>
<feature type="region of interest" description="Disordered" evidence="1">
    <location>
        <begin position="112"/>
        <end position="142"/>
    </location>
</feature>
<comment type="caution">
    <text evidence="2">The sequence shown here is derived from an EMBL/GenBank/DDBJ whole genome shotgun (WGS) entry which is preliminary data.</text>
</comment>
<dbReference type="InterPro" id="IPR019072">
    <property type="entry name" value="Restrct_endonuc_II_XamI"/>
</dbReference>
<keyword evidence="2" id="KW-0255">Endonuclease</keyword>
<evidence type="ECO:0000256" key="1">
    <source>
        <dbReference type="SAM" id="MobiDB-lite"/>
    </source>
</evidence>
<accession>A0A932GQ25</accession>